<evidence type="ECO:0000313" key="2">
    <source>
        <dbReference type="EMBL" id="WOC13985.1"/>
    </source>
</evidence>
<dbReference type="InterPro" id="IPR024078">
    <property type="entry name" value="LmbE-like_dom_sf"/>
</dbReference>
<keyword evidence="1" id="KW-0862">Zinc</keyword>
<name>A0AA97CZF6_9ACTN</name>
<sequence>MDAVPDIARAVFVHAHPDDESLWTGGAIATHIARGGDADLITATWAPGTHRHLELLNAARELGLPRPPITLGYADSMVPESAPNARSVLDVPFDEQVGLLVAQIRRLRPHVLVTYDAFGIYGHPDHIHINRLVCAAADAAPLVHYRPENGEPWQVKSLYFATIPVTVVNLLRPYLPDERHLPIIGTPDGDIDLVLDVQSQLGAKIRAIYSHETEMKRSASMRNFSSVPAEPQRQFLGWEAYTRRDLVPGGAALAPEA</sequence>
<gene>
    <name evidence="2" type="primary">mshB_2</name>
    <name evidence="2" type="ORF">MP11Mi_30970</name>
</gene>
<dbReference type="EC" id="3.5.1.103" evidence="2"/>
<evidence type="ECO:0000256" key="1">
    <source>
        <dbReference type="ARBA" id="ARBA00022833"/>
    </source>
</evidence>
<dbReference type="AlphaFoldDB" id="A0AA97CZF6"/>
<dbReference type="InterPro" id="IPR003737">
    <property type="entry name" value="GlcNAc_PI_deacetylase-related"/>
</dbReference>
<reference evidence="2" key="1">
    <citation type="submission" date="2023-06" db="EMBL/GenBank/DDBJ databases">
        <title>Gordonia sp. nov. and Pseudochrobactrum sp. nov., two species isolated from the burying beetle Nicrophorus vespilloides.</title>
        <authorList>
            <person name="Poehlein A."/>
            <person name="Guzman J."/>
            <person name="Daniel R."/>
            <person name="Vilcinskas A."/>
        </authorList>
    </citation>
    <scope>NUCLEOTIDE SEQUENCE</scope>
    <source>
        <strain evidence="2">MP11Mi</strain>
    </source>
</reference>
<dbReference type="Gene3D" id="3.40.50.10320">
    <property type="entry name" value="LmbE-like"/>
    <property type="match status" value="1"/>
</dbReference>
<organism evidence="2">
    <name type="scientific">Gordonia sp. MP11Mi</name>
    <dbReference type="NCBI Taxonomy" id="3022769"/>
    <lineage>
        <taxon>Bacteria</taxon>
        <taxon>Bacillati</taxon>
        <taxon>Actinomycetota</taxon>
        <taxon>Actinomycetes</taxon>
        <taxon>Mycobacteriales</taxon>
        <taxon>Gordoniaceae</taxon>
        <taxon>Gordonia</taxon>
    </lineage>
</organism>
<dbReference type="PANTHER" id="PTHR12993:SF11">
    <property type="entry name" value="N-ACETYLGLUCOSAMINYL-PHOSPHATIDYLINOSITOL DE-N-ACETYLASE"/>
    <property type="match status" value="1"/>
</dbReference>
<dbReference type="GO" id="GO:0035595">
    <property type="term" value="F:N-acetylglucosaminylinositol deacetylase activity"/>
    <property type="evidence" value="ECO:0007669"/>
    <property type="project" value="UniProtKB-EC"/>
</dbReference>
<dbReference type="PANTHER" id="PTHR12993">
    <property type="entry name" value="N-ACETYLGLUCOSAMINYL-PHOSPHATIDYLINOSITOL DE-N-ACETYLASE-RELATED"/>
    <property type="match status" value="1"/>
</dbReference>
<protein>
    <submittedName>
        <fullName evidence="2">1D-myo-inositol 2-acetamido-2-deoxy-alpha-D-glucopyranoside deacetylase</fullName>
        <ecNumber evidence="2">3.5.1.103</ecNumber>
    </submittedName>
</protein>
<dbReference type="SUPFAM" id="SSF102588">
    <property type="entry name" value="LmbE-like"/>
    <property type="match status" value="1"/>
</dbReference>
<dbReference type="EMBL" id="CP128986">
    <property type="protein sequence ID" value="WOC13985.1"/>
    <property type="molecule type" value="Genomic_DNA"/>
</dbReference>
<proteinExistence type="predicted"/>
<dbReference type="GO" id="GO:0016137">
    <property type="term" value="P:glycoside metabolic process"/>
    <property type="evidence" value="ECO:0007669"/>
    <property type="project" value="UniProtKB-ARBA"/>
</dbReference>
<dbReference type="Pfam" id="PF02585">
    <property type="entry name" value="PIG-L"/>
    <property type="match status" value="1"/>
</dbReference>
<keyword evidence="2" id="KW-0378">Hydrolase</keyword>
<accession>A0AA97CZF6</accession>